<gene>
    <name evidence="2" type="ORF">MTP16_13230</name>
</gene>
<dbReference type="EMBL" id="CP094534">
    <property type="protein sequence ID" value="UOE32094.1"/>
    <property type="molecule type" value="Genomic_DNA"/>
</dbReference>
<reference evidence="2 3" key="1">
    <citation type="submission" date="2022-03" db="EMBL/GenBank/DDBJ databases">
        <title>Hymenobactersp. isolated from the air.</title>
        <authorList>
            <person name="Won M."/>
            <person name="Kwon S.-W."/>
        </authorList>
    </citation>
    <scope>NUCLEOTIDE SEQUENCE [LARGE SCALE GENOMIC DNA]</scope>
    <source>
        <strain evidence="2 3">KACC 22596</strain>
    </source>
</reference>
<keyword evidence="3" id="KW-1185">Reference proteome</keyword>
<name>A0ABY4AZX5_9BACT</name>
<keyword evidence="1" id="KW-0732">Signal</keyword>
<dbReference type="Gene3D" id="2.60.40.10">
    <property type="entry name" value="Immunoglobulins"/>
    <property type="match status" value="1"/>
</dbReference>
<dbReference type="Proteomes" id="UP000831390">
    <property type="component" value="Chromosome"/>
</dbReference>
<evidence type="ECO:0000313" key="3">
    <source>
        <dbReference type="Proteomes" id="UP000831390"/>
    </source>
</evidence>
<evidence type="ECO:0000256" key="1">
    <source>
        <dbReference type="SAM" id="SignalP"/>
    </source>
</evidence>
<organism evidence="2 3">
    <name type="scientific">Hymenobacter monticola</name>
    <dbReference type="NCBI Taxonomy" id="1705399"/>
    <lineage>
        <taxon>Bacteria</taxon>
        <taxon>Pseudomonadati</taxon>
        <taxon>Bacteroidota</taxon>
        <taxon>Cytophagia</taxon>
        <taxon>Cytophagales</taxon>
        <taxon>Hymenobacteraceae</taxon>
        <taxon>Hymenobacter</taxon>
    </lineage>
</organism>
<feature type="chain" id="PRO_5047114930" evidence="1">
    <location>
        <begin position="23"/>
        <end position="476"/>
    </location>
</feature>
<sequence>MKKNLVICAVAAVASAMFPVVAMGQCSYVATGSGVMCGLSATASFDVGSPSCSVQPLSNTNAQVVLNSNHELTLNSDYVVGAGGRLTISAGRLKVRSRLTVEADGLITVSTGGSIVVEDGGSLDISSNGTVEVKNGGTISGDYDLGVGDGTASQKVTNLRIFAPSTVTAGVMRVNKATISVESGASLTTTCNTILYNSNIVADGALFILGNLDLTPGGANNTVCGAGSVAVKGCVFGGNGAFNRISRNCTNSIGVCAQGTSTGVCNMGPVAGSNNNERACDALVPACPKPLPVELTVFTATPTARQQVALHWETASEKNSQSFVVERSADGKVFRDNRTVEGAGTTQARTSYHVVDEQPLPGTSYYRLRQVDFDKRTSYSPVRVVRLGTRQEQGLEVYPGPMANEWVVRSSLPVELLSGPGVALRVYDALGREQAATLASAELPGRWVLGLHSLPTGIYVVRLLTSVGSYSRRIAQ</sequence>
<evidence type="ECO:0000313" key="2">
    <source>
        <dbReference type="EMBL" id="UOE32094.1"/>
    </source>
</evidence>
<accession>A0ABY4AZX5</accession>
<protein>
    <submittedName>
        <fullName evidence="2">T9SS type A sorting domain-containing protein</fullName>
    </submittedName>
</protein>
<dbReference type="RefSeq" id="WP_243509417.1">
    <property type="nucleotide sequence ID" value="NZ_CP094534.1"/>
</dbReference>
<dbReference type="InterPro" id="IPR013783">
    <property type="entry name" value="Ig-like_fold"/>
</dbReference>
<proteinExistence type="predicted"/>
<feature type="signal peptide" evidence="1">
    <location>
        <begin position="1"/>
        <end position="22"/>
    </location>
</feature>